<evidence type="ECO:0008006" key="3">
    <source>
        <dbReference type="Google" id="ProtNLM"/>
    </source>
</evidence>
<reference evidence="1 2" key="1">
    <citation type="journal article" date="2010" name="Stand. Genomic Sci.">
        <title>Complete genome sequence of Haliangium ochraceum type strain (SMP-2).</title>
        <authorList>
            <consortium name="US DOE Joint Genome Institute (JGI-PGF)"/>
            <person name="Ivanova N."/>
            <person name="Daum C."/>
            <person name="Lang E."/>
            <person name="Abt B."/>
            <person name="Kopitz M."/>
            <person name="Saunders E."/>
            <person name="Lapidus A."/>
            <person name="Lucas S."/>
            <person name="Glavina Del Rio T."/>
            <person name="Nolan M."/>
            <person name="Tice H."/>
            <person name="Copeland A."/>
            <person name="Cheng J.F."/>
            <person name="Chen F."/>
            <person name="Bruce D."/>
            <person name="Goodwin L."/>
            <person name="Pitluck S."/>
            <person name="Mavromatis K."/>
            <person name="Pati A."/>
            <person name="Mikhailova N."/>
            <person name="Chen A."/>
            <person name="Palaniappan K."/>
            <person name="Land M."/>
            <person name="Hauser L."/>
            <person name="Chang Y.J."/>
            <person name="Jeffries C.D."/>
            <person name="Detter J.C."/>
            <person name="Brettin T."/>
            <person name="Rohde M."/>
            <person name="Goker M."/>
            <person name="Bristow J."/>
            <person name="Markowitz V."/>
            <person name="Eisen J.A."/>
            <person name="Hugenholtz P."/>
            <person name="Kyrpides N.C."/>
            <person name="Klenk H.P."/>
        </authorList>
    </citation>
    <scope>NUCLEOTIDE SEQUENCE [LARGE SCALE GENOMIC DNA]</scope>
    <source>
        <strain evidence="2">DSM 14365 / CIP 107738 / JCM 11303 / AJ 13395 / SMP-2</strain>
    </source>
</reference>
<evidence type="ECO:0000313" key="2">
    <source>
        <dbReference type="Proteomes" id="UP000001880"/>
    </source>
</evidence>
<dbReference type="OrthoDB" id="5382985at2"/>
<dbReference type="Proteomes" id="UP000001880">
    <property type="component" value="Chromosome"/>
</dbReference>
<evidence type="ECO:0000313" key="1">
    <source>
        <dbReference type="EMBL" id="ACY15103.1"/>
    </source>
</evidence>
<sequence>MSDEALAYRLFWNTAHLKGESDDATLKRFEGWEYIFGWKISEPRDIPEPAVFEADFKVTSRSDYPCNDVNWPLMSPRMLGALARVGEVPHRRISVRLIDRRAAGQERYTPDGDLRPEVVDDRFVAVQLTEHIDVVDWERSLYKTSRFKAGRVQRFDRLILRDLSEGLPPLFRLVAESSLLLVSADARRALEDAGVTGVVFEPLPGAGKPPPHD</sequence>
<gene>
    <name evidence="1" type="ordered locus">Hoch_2569</name>
</gene>
<dbReference type="EMBL" id="CP001804">
    <property type="protein sequence ID" value="ACY15103.1"/>
    <property type="molecule type" value="Genomic_DNA"/>
</dbReference>
<dbReference type="AlphaFoldDB" id="D0LKQ5"/>
<dbReference type="STRING" id="502025.Hoch_2569"/>
<dbReference type="HOGENOM" id="CLU_1287340_0_0_7"/>
<organism evidence="1 2">
    <name type="scientific">Haliangium ochraceum (strain DSM 14365 / JCM 11303 / SMP-2)</name>
    <dbReference type="NCBI Taxonomy" id="502025"/>
    <lineage>
        <taxon>Bacteria</taxon>
        <taxon>Pseudomonadati</taxon>
        <taxon>Myxococcota</taxon>
        <taxon>Polyangia</taxon>
        <taxon>Haliangiales</taxon>
        <taxon>Kofleriaceae</taxon>
        <taxon>Haliangium</taxon>
    </lineage>
</organism>
<dbReference type="eggNOG" id="ENOG50343JZ">
    <property type="taxonomic scope" value="Bacteria"/>
</dbReference>
<dbReference type="RefSeq" id="WP_012827711.1">
    <property type="nucleotide sequence ID" value="NC_013440.1"/>
</dbReference>
<keyword evidence="2" id="KW-1185">Reference proteome</keyword>
<protein>
    <recommendedName>
        <fullName evidence="3">Immunity protein 43 domain-containing protein</fullName>
    </recommendedName>
</protein>
<proteinExistence type="predicted"/>
<accession>D0LKQ5</accession>
<name>D0LKQ5_HALO1</name>
<dbReference type="KEGG" id="hoh:Hoch_2569"/>